<accession>A0A166E5L9</accession>
<name>A0A166E5L9_9EURY</name>
<proteinExistence type="predicted"/>
<keyword evidence="2" id="KW-1185">Reference proteome</keyword>
<dbReference type="OrthoDB" id="70720at2157"/>
<comment type="caution">
    <text evidence="1">The sequence shown here is derived from an EMBL/GenBank/DDBJ whole genome shotgun (WGS) entry which is preliminary data.</text>
</comment>
<evidence type="ECO:0000313" key="1">
    <source>
        <dbReference type="EMBL" id="KZX16304.1"/>
    </source>
</evidence>
<dbReference type="PATRIC" id="fig|47311.3.peg.1011"/>
<organism evidence="1 2">
    <name type="scientific">Methanobrevibacter cuticularis</name>
    <dbReference type="NCBI Taxonomy" id="47311"/>
    <lineage>
        <taxon>Archaea</taxon>
        <taxon>Methanobacteriati</taxon>
        <taxon>Methanobacteriota</taxon>
        <taxon>Methanomada group</taxon>
        <taxon>Methanobacteria</taxon>
        <taxon>Methanobacteriales</taxon>
        <taxon>Methanobacteriaceae</taxon>
        <taxon>Methanobrevibacter</taxon>
    </lineage>
</organism>
<dbReference type="EMBL" id="LWMW01000095">
    <property type="protein sequence ID" value="KZX16304.1"/>
    <property type="molecule type" value="Genomic_DNA"/>
</dbReference>
<dbReference type="RefSeq" id="WP_067259443.1">
    <property type="nucleotide sequence ID" value="NZ_LWMW01000095.1"/>
</dbReference>
<dbReference type="Proteomes" id="UP000077275">
    <property type="component" value="Unassembled WGS sequence"/>
</dbReference>
<reference evidence="1 2" key="1">
    <citation type="submission" date="2016-04" db="EMBL/GenBank/DDBJ databases">
        <title>Genome sequence of Methanobrevibacter cuticularis DSM 11139.</title>
        <authorList>
            <person name="Poehlein A."/>
            <person name="Seedorf H."/>
            <person name="Daniel R."/>
        </authorList>
    </citation>
    <scope>NUCLEOTIDE SEQUENCE [LARGE SCALE GENOMIC DNA]</scope>
    <source>
        <strain evidence="1 2">DSM 11139</strain>
    </source>
</reference>
<sequence>MSEIDENIIFKKDSNEELDIAQKFVGLKLRQEGILTVNFRSPKEEMDEIKKFFDGLKASEHLIYNIGNTGDVSCYFKGVAPLLEQTDDTGFNYFFLSVTLQELNEISDDVVTSHFGCNL</sequence>
<gene>
    <name evidence="1" type="ORF">MBCUT_09170</name>
</gene>
<dbReference type="AlphaFoldDB" id="A0A166E5L9"/>
<evidence type="ECO:0000313" key="2">
    <source>
        <dbReference type="Proteomes" id="UP000077275"/>
    </source>
</evidence>
<protein>
    <submittedName>
        <fullName evidence="1">Uncharacterized protein</fullName>
    </submittedName>
</protein>